<gene>
    <name evidence="3" type="ORF">FV139_14940</name>
</gene>
<feature type="signal peptide" evidence="1">
    <location>
        <begin position="1"/>
        <end position="18"/>
    </location>
</feature>
<keyword evidence="1" id="KW-0732">Signal</keyword>
<evidence type="ECO:0000256" key="1">
    <source>
        <dbReference type="SAM" id="SignalP"/>
    </source>
</evidence>
<evidence type="ECO:0000259" key="2">
    <source>
        <dbReference type="Pfam" id="PF00144"/>
    </source>
</evidence>
<keyword evidence="4" id="KW-1185">Reference proteome</keyword>
<feature type="chain" id="PRO_5022855339" evidence="1">
    <location>
        <begin position="19"/>
        <end position="397"/>
    </location>
</feature>
<dbReference type="Pfam" id="PF00144">
    <property type="entry name" value="Beta-lactamase"/>
    <property type="match status" value="1"/>
</dbReference>
<comment type="caution">
    <text evidence="3">The sequence shown here is derived from an EMBL/GenBank/DDBJ whole genome shotgun (WGS) entry which is preliminary data.</text>
</comment>
<sequence length="397" mass="43059">MKPGALALVALMALPAVAEDMEAIYQARFKATTANGGYIPEYAPQEPVAGAEQVVPLPVAASGKLTVDEAALDRAEEYARANNSTAFIVWHKGKIQRATYFGDVTAATPLTTMSLSKPMTALAVGRAIKLGYIDSLDQPLSDFFTEWQGTPKASMRVRHLLDMRTGLLPQAYSPDPDHPLNRAYLSPEHGKYIVEEYPLVEAPGSVYGYSNATADLVAVLIERATGQRYGEFLGGEVLAKIGAPGGSQWVNRPGGMAHSGCCAYFPAETYLRMAILLLKGDGIAGEQLLPDGYVKEMRTATPQNPHYGLGLWIGGEYIARRSFAGPHASGPKVLHSEPFVDKDIFMFDGNFNQVVYIEPNFDLIVLRVGKNPPKSPEWDNSFLANTLARAVKDRNPG</sequence>
<evidence type="ECO:0000313" key="4">
    <source>
        <dbReference type="Proteomes" id="UP000321039"/>
    </source>
</evidence>
<dbReference type="InterPro" id="IPR001466">
    <property type="entry name" value="Beta-lactam-related"/>
</dbReference>
<name>A0A5C8ZVY4_9GAMM</name>
<dbReference type="RefSeq" id="WP_148069258.1">
    <property type="nucleotide sequence ID" value="NZ_VRZA01000005.1"/>
</dbReference>
<dbReference type="EMBL" id="VRZA01000005">
    <property type="protein sequence ID" value="TXS92019.1"/>
    <property type="molecule type" value="Genomic_DNA"/>
</dbReference>
<dbReference type="SUPFAM" id="SSF56601">
    <property type="entry name" value="beta-lactamase/transpeptidase-like"/>
    <property type="match status" value="1"/>
</dbReference>
<dbReference type="AlphaFoldDB" id="A0A5C8ZVY4"/>
<dbReference type="Gene3D" id="3.40.710.10">
    <property type="entry name" value="DD-peptidase/beta-lactamase superfamily"/>
    <property type="match status" value="1"/>
</dbReference>
<dbReference type="PANTHER" id="PTHR43283">
    <property type="entry name" value="BETA-LACTAMASE-RELATED"/>
    <property type="match status" value="1"/>
</dbReference>
<reference evidence="3 4" key="1">
    <citation type="submission" date="2019-08" db="EMBL/GenBank/DDBJ databases">
        <title>Parahaliea maris sp. nov., isolated from the surface seawater.</title>
        <authorList>
            <person name="Liu Y."/>
        </authorList>
    </citation>
    <scope>NUCLEOTIDE SEQUENCE [LARGE SCALE GENOMIC DNA]</scope>
    <source>
        <strain evidence="3 4">HSLHS9</strain>
    </source>
</reference>
<dbReference type="PANTHER" id="PTHR43283:SF7">
    <property type="entry name" value="BETA-LACTAMASE-RELATED DOMAIN-CONTAINING PROTEIN"/>
    <property type="match status" value="1"/>
</dbReference>
<evidence type="ECO:0000313" key="3">
    <source>
        <dbReference type="EMBL" id="TXS92019.1"/>
    </source>
</evidence>
<dbReference type="InterPro" id="IPR012338">
    <property type="entry name" value="Beta-lactam/transpept-like"/>
</dbReference>
<feature type="domain" description="Beta-lactamase-related" evidence="2">
    <location>
        <begin position="81"/>
        <end position="244"/>
    </location>
</feature>
<accession>A0A5C8ZVY4</accession>
<proteinExistence type="predicted"/>
<dbReference type="InterPro" id="IPR050789">
    <property type="entry name" value="Diverse_Enzym_Activities"/>
</dbReference>
<dbReference type="Proteomes" id="UP000321039">
    <property type="component" value="Unassembled WGS sequence"/>
</dbReference>
<organism evidence="3 4">
    <name type="scientific">Parahaliea maris</name>
    <dbReference type="NCBI Taxonomy" id="2716870"/>
    <lineage>
        <taxon>Bacteria</taxon>
        <taxon>Pseudomonadati</taxon>
        <taxon>Pseudomonadota</taxon>
        <taxon>Gammaproteobacteria</taxon>
        <taxon>Cellvibrionales</taxon>
        <taxon>Halieaceae</taxon>
        <taxon>Parahaliea</taxon>
    </lineage>
</organism>
<protein>
    <submittedName>
        <fullName evidence="3">Beta-lactamase family protein</fullName>
    </submittedName>
</protein>